<proteinExistence type="predicted"/>
<accession>I4FK05</accession>
<gene>
    <name evidence="1" type="ORF">MICAB_1370002</name>
</gene>
<comment type="caution">
    <text evidence="1">The sequence shown here is derived from an EMBL/GenBank/DDBJ whole genome shotgun (WGS) entry which is preliminary data.</text>
</comment>
<evidence type="ECO:0000313" key="1">
    <source>
        <dbReference type="EMBL" id="CCH95980.1"/>
    </source>
</evidence>
<name>I4FK05_MICAE</name>
<dbReference type="Proteomes" id="UP000003172">
    <property type="component" value="Unassembled WGS sequence"/>
</dbReference>
<dbReference type="AlphaFoldDB" id="I4FK05"/>
<evidence type="ECO:0000313" key="2">
    <source>
        <dbReference type="Proteomes" id="UP000003172"/>
    </source>
</evidence>
<dbReference type="HOGENOM" id="CLU_3045337_0_0_3"/>
<organism evidence="1 2">
    <name type="scientific">Microcystis aeruginosa PCC 9717</name>
    <dbReference type="NCBI Taxonomy" id="1160286"/>
    <lineage>
        <taxon>Bacteria</taxon>
        <taxon>Bacillati</taxon>
        <taxon>Cyanobacteriota</taxon>
        <taxon>Cyanophyceae</taxon>
        <taxon>Oscillatoriophycideae</taxon>
        <taxon>Chroococcales</taxon>
        <taxon>Microcystaceae</taxon>
        <taxon>Microcystis</taxon>
    </lineage>
</organism>
<reference evidence="1 2" key="1">
    <citation type="submission" date="2012-04" db="EMBL/GenBank/DDBJ databases">
        <authorList>
            <person name="Genoscope - CEA"/>
        </authorList>
    </citation>
    <scope>NUCLEOTIDE SEQUENCE [LARGE SCALE GENOMIC DNA]</scope>
    <source>
        <strain evidence="1 2">9717</strain>
    </source>
</reference>
<dbReference type="EMBL" id="CAII01000043">
    <property type="protein sequence ID" value="CCH95980.1"/>
    <property type="molecule type" value="Genomic_DNA"/>
</dbReference>
<sequence length="54" mass="6408">MMQLPPDFKDFLKLLNLRQVEYLLIGGYAVSYNFSECFQERLITEIDSIDVNYN</sequence>
<protein>
    <submittedName>
        <fullName evidence="1">Uncharacterized protein</fullName>
    </submittedName>
</protein>